<comment type="caution">
    <text evidence="9">The sequence shown here is derived from an EMBL/GenBank/DDBJ whole genome shotgun (WGS) entry which is preliminary data.</text>
</comment>
<evidence type="ECO:0000256" key="1">
    <source>
        <dbReference type="ARBA" id="ARBA00005715"/>
    </source>
</evidence>
<reference evidence="9" key="1">
    <citation type="submission" date="2022-09" db="EMBL/GenBank/DDBJ databases">
        <title>Isolation and characterization of 3-chlorobenzoate degrading bacteria from soils in Shizuoka.</title>
        <authorList>
            <person name="Ifat A."/>
            <person name="Ogawa N."/>
            <person name="Kimbara K."/>
            <person name="Moriuchi R."/>
            <person name="Dohra H."/>
            <person name="Shintani M."/>
        </authorList>
    </citation>
    <scope>NUCLEOTIDE SEQUENCE</scope>
    <source>
        <strain evidence="9">19CS4-2</strain>
    </source>
</reference>
<dbReference type="Proteomes" id="UP001055111">
    <property type="component" value="Unassembled WGS sequence"/>
</dbReference>
<dbReference type="GO" id="GO:0005524">
    <property type="term" value="F:ATP binding"/>
    <property type="evidence" value="ECO:0007669"/>
    <property type="project" value="UniProtKB-KW"/>
</dbReference>
<dbReference type="Pfam" id="PF17042">
    <property type="entry name" value="NBD_C"/>
    <property type="match status" value="1"/>
</dbReference>
<dbReference type="NCBIfam" id="NF042436">
    <property type="entry name" value="OxoIsoapKin_OiaK"/>
    <property type="match status" value="1"/>
</dbReference>
<dbReference type="EMBL" id="BPUS01000022">
    <property type="protein sequence ID" value="GJH29398.1"/>
    <property type="molecule type" value="Genomic_DNA"/>
</dbReference>
<dbReference type="InterPro" id="IPR050015">
    <property type="entry name" value="OiaK"/>
</dbReference>
<comment type="similarity">
    <text evidence="1">Belongs to the four-carbon acid sugar kinase family.</text>
</comment>
<dbReference type="Gene3D" id="3.40.980.20">
    <property type="entry name" value="Four-carbon acid sugar kinase, nucleotide binding domain"/>
    <property type="match status" value="1"/>
</dbReference>
<dbReference type="Gene3D" id="3.40.50.10840">
    <property type="entry name" value="Putative sugar-binding, N-terminal domain"/>
    <property type="match status" value="1"/>
</dbReference>
<feature type="domain" description="Four-carbon acid sugar kinase N-terminal" evidence="7">
    <location>
        <begin position="15"/>
        <end position="252"/>
    </location>
</feature>
<keyword evidence="2" id="KW-0808">Transferase</keyword>
<dbReference type="RefSeq" id="WP_238216695.1">
    <property type="nucleotide sequence ID" value="NZ_BPUS01000022.1"/>
</dbReference>
<accession>A0AA37MJD8</accession>
<evidence type="ECO:0000259" key="8">
    <source>
        <dbReference type="Pfam" id="PF17042"/>
    </source>
</evidence>
<dbReference type="InterPro" id="IPR010737">
    <property type="entry name" value="4-carb_acid_sugar_kinase_N"/>
</dbReference>
<organism evidence="9 10">
    <name type="scientific">Caballeronia novacaledonica</name>
    <dbReference type="NCBI Taxonomy" id="1544861"/>
    <lineage>
        <taxon>Bacteria</taxon>
        <taxon>Pseudomonadati</taxon>
        <taxon>Pseudomonadota</taxon>
        <taxon>Betaproteobacteria</taxon>
        <taxon>Burkholderiales</taxon>
        <taxon>Burkholderiaceae</taxon>
        <taxon>Caballeronia</taxon>
    </lineage>
</organism>
<dbReference type="GO" id="GO:0016301">
    <property type="term" value="F:kinase activity"/>
    <property type="evidence" value="ECO:0007669"/>
    <property type="project" value="UniProtKB-KW"/>
</dbReference>
<feature type="domain" description="Four-carbon acid sugar kinase nucleotide binding" evidence="8">
    <location>
        <begin position="279"/>
        <end position="451"/>
    </location>
</feature>
<protein>
    <submittedName>
        <fullName evidence="9">Four-carbon acid sugar kinase family protein</fullName>
    </submittedName>
</protein>
<keyword evidence="6" id="KW-0119">Carbohydrate metabolism</keyword>
<gene>
    <name evidence="9" type="ORF">CBA19CS42_32800</name>
</gene>
<keyword evidence="5" id="KW-0067">ATP-binding</keyword>
<keyword evidence="4 9" id="KW-0418">Kinase</keyword>
<evidence type="ECO:0000256" key="6">
    <source>
        <dbReference type="ARBA" id="ARBA00023277"/>
    </source>
</evidence>
<evidence type="ECO:0000256" key="2">
    <source>
        <dbReference type="ARBA" id="ARBA00022679"/>
    </source>
</evidence>
<evidence type="ECO:0000256" key="3">
    <source>
        <dbReference type="ARBA" id="ARBA00022741"/>
    </source>
</evidence>
<evidence type="ECO:0000256" key="5">
    <source>
        <dbReference type="ARBA" id="ARBA00022840"/>
    </source>
</evidence>
<evidence type="ECO:0000259" key="7">
    <source>
        <dbReference type="Pfam" id="PF07005"/>
    </source>
</evidence>
<dbReference type="InterPro" id="IPR042213">
    <property type="entry name" value="NBD_C_sf"/>
</dbReference>
<keyword evidence="3" id="KW-0547">Nucleotide-binding</keyword>
<dbReference type="InterPro" id="IPR037051">
    <property type="entry name" value="4-carb_acid_sugar_kinase_N_sf"/>
</dbReference>
<evidence type="ECO:0000313" key="9">
    <source>
        <dbReference type="EMBL" id="GJH29398.1"/>
    </source>
</evidence>
<evidence type="ECO:0000313" key="10">
    <source>
        <dbReference type="Proteomes" id="UP001055111"/>
    </source>
</evidence>
<proteinExistence type="inferred from homology"/>
<evidence type="ECO:0000256" key="4">
    <source>
        <dbReference type="ARBA" id="ARBA00022777"/>
    </source>
</evidence>
<dbReference type="Pfam" id="PF07005">
    <property type="entry name" value="SBD_N"/>
    <property type="match status" value="1"/>
</dbReference>
<dbReference type="AlphaFoldDB" id="A0AA37MJD8"/>
<sequence>MSERTEAHWPNGLLLAYYGDDFTGSTDAMEAMTAAGMPTLLCLDEPTPELLARFPGVRCVGLAGSSRGRTPQWMDEELPGAFASLAALGAPILQYKVCSTFDSSPETGSIGRAIDIGVKYMPGAWSPMVVGAPRLKRYQAFGNLFASVDETGYRLDRHPTMSRHPVTPMNEADLRVHLARQTQRDIGLIDFVQLASADAAAATLRTLMRDDPPVVMIDVLDEATLAAAGRLVWEERGAGVFTASSSGLQYALAAHWRALGLVPETPALPVAGPVDTIAAVSGSCSPVTAGQIRWARDNGFCVERLDLRRALDAGTRDAEIERAAGIAVDALSRGQSALVFSAEGPDDPDVLGFDDIAARAKLTRSEAARRVGEALADVMLLMLERTSVPRVVVAGGDSSGEVASRLGIAALSVAAGMAPGSPLCRAWSNDPARDGLEIALKGGQIGAASFFGSVREGRLLG</sequence>
<dbReference type="InterPro" id="IPR031475">
    <property type="entry name" value="NBD_C"/>
</dbReference>
<dbReference type="SUPFAM" id="SSF142764">
    <property type="entry name" value="YgbK-like"/>
    <property type="match status" value="1"/>
</dbReference>
<name>A0AA37MJD8_9BURK</name>